<protein>
    <submittedName>
        <fullName evidence="2">Uncharacterized protein</fullName>
    </submittedName>
</protein>
<dbReference type="AlphaFoldDB" id="A0A016TLW9"/>
<organism evidence="2 3">
    <name type="scientific">Ancylostoma ceylanicum</name>
    <dbReference type="NCBI Taxonomy" id="53326"/>
    <lineage>
        <taxon>Eukaryota</taxon>
        <taxon>Metazoa</taxon>
        <taxon>Ecdysozoa</taxon>
        <taxon>Nematoda</taxon>
        <taxon>Chromadorea</taxon>
        <taxon>Rhabditida</taxon>
        <taxon>Rhabditina</taxon>
        <taxon>Rhabditomorpha</taxon>
        <taxon>Strongyloidea</taxon>
        <taxon>Ancylostomatidae</taxon>
        <taxon>Ancylostomatinae</taxon>
        <taxon>Ancylostoma</taxon>
    </lineage>
</organism>
<reference evidence="3" key="1">
    <citation type="journal article" date="2015" name="Nat. Genet.">
        <title>The genome and transcriptome of the zoonotic hookworm Ancylostoma ceylanicum identify infection-specific gene families.</title>
        <authorList>
            <person name="Schwarz E.M."/>
            <person name="Hu Y."/>
            <person name="Antoshechkin I."/>
            <person name="Miller M.M."/>
            <person name="Sternberg P.W."/>
            <person name="Aroian R.V."/>
        </authorList>
    </citation>
    <scope>NUCLEOTIDE SEQUENCE</scope>
    <source>
        <strain evidence="3">HY135</strain>
    </source>
</reference>
<proteinExistence type="predicted"/>
<dbReference type="EMBL" id="JARK01001428">
    <property type="protein sequence ID" value="EYC03642.1"/>
    <property type="molecule type" value="Genomic_DNA"/>
</dbReference>
<feature type="compositionally biased region" description="Polar residues" evidence="1">
    <location>
        <begin position="1"/>
        <end position="13"/>
    </location>
</feature>
<evidence type="ECO:0000313" key="3">
    <source>
        <dbReference type="Proteomes" id="UP000024635"/>
    </source>
</evidence>
<gene>
    <name evidence="2" type="primary">Acey_s0092.g2535</name>
    <name evidence="2" type="ORF">Y032_0092g2535</name>
</gene>
<name>A0A016TLW9_9BILA</name>
<sequence length="66" mass="6985">MQLASESPMSQPNHRGVLASVDASGSPTALAASSTRIHCRSIEPVPRLNKLSEIIEEMTPVSPPCT</sequence>
<evidence type="ECO:0000313" key="2">
    <source>
        <dbReference type="EMBL" id="EYC03642.1"/>
    </source>
</evidence>
<accession>A0A016TLW9</accession>
<feature type="compositionally biased region" description="Polar residues" evidence="1">
    <location>
        <begin position="23"/>
        <end position="33"/>
    </location>
</feature>
<evidence type="ECO:0000256" key="1">
    <source>
        <dbReference type="SAM" id="MobiDB-lite"/>
    </source>
</evidence>
<feature type="region of interest" description="Disordered" evidence="1">
    <location>
        <begin position="1"/>
        <end position="33"/>
    </location>
</feature>
<keyword evidence="3" id="KW-1185">Reference proteome</keyword>
<dbReference type="Proteomes" id="UP000024635">
    <property type="component" value="Unassembled WGS sequence"/>
</dbReference>
<comment type="caution">
    <text evidence="2">The sequence shown here is derived from an EMBL/GenBank/DDBJ whole genome shotgun (WGS) entry which is preliminary data.</text>
</comment>